<dbReference type="Proteomes" id="UP000253918">
    <property type="component" value="Unassembled WGS sequence"/>
</dbReference>
<dbReference type="Gene3D" id="2.30.30.100">
    <property type="match status" value="1"/>
</dbReference>
<dbReference type="PANTHER" id="PTHR12835:SF5">
    <property type="entry name" value="BIOTIN--PROTEIN LIGASE"/>
    <property type="match status" value="1"/>
</dbReference>
<evidence type="ECO:0000256" key="2">
    <source>
        <dbReference type="ARBA" id="ARBA00023267"/>
    </source>
</evidence>
<organism evidence="6 7">
    <name type="scientific">Sphingomonas aracearum</name>
    <dbReference type="NCBI Taxonomy" id="2283317"/>
    <lineage>
        <taxon>Bacteria</taxon>
        <taxon>Pseudomonadati</taxon>
        <taxon>Pseudomonadota</taxon>
        <taxon>Alphaproteobacteria</taxon>
        <taxon>Sphingomonadales</taxon>
        <taxon>Sphingomonadaceae</taxon>
        <taxon>Sphingomonas</taxon>
    </lineage>
</organism>
<keyword evidence="1 6" id="KW-0436">Ligase</keyword>
<dbReference type="InterPro" id="IPR004408">
    <property type="entry name" value="Biotin_CoA_COase_ligase"/>
</dbReference>
<dbReference type="SUPFAM" id="SSF55681">
    <property type="entry name" value="Class II aaRS and biotin synthetases"/>
    <property type="match status" value="1"/>
</dbReference>
<protein>
    <recommendedName>
        <fullName evidence="3">biotin--[biotin carboxyl-carrier protein] ligase</fullName>
        <ecNumber evidence="3">6.3.4.15</ecNumber>
    </recommendedName>
</protein>
<comment type="catalytic activity">
    <reaction evidence="4">
        <text>biotin + L-lysyl-[protein] + ATP = N(6)-biotinyl-L-lysyl-[protein] + AMP + diphosphate + H(+)</text>
        <dbReference type="Rhea" id="RHEA:11756"/>
        <dbReference type="Rhea" id="RHEA-COMP:9752"/>
        <dbReference type="Rhea" id="RHEA-COMP:10505"/>
        <dbReference type="ChEBI" id="CHEBI:15378"/>
        <dbReference type="ChEBI" id="CHEBI:29969"/>
        <dbReference type="ChEBI" id="CHEBI:30616"/>
        <dbReference type="ChEBI" id="CHEBI:33019"/>
        <dbReference type="ChEBI" id="CHEBI:57586"/>
        <dbReference type="ChEBI" id="CHEBI:83144"/>
        <dbReference type="ChEBI" id="CHEBI:456215"/>
        <dbReference type="EC" id="6.3.4.15"/>
    </reaction>
</comment>
<keyword evidence="7" id="KW-1185">Reference proteome</keyword>
<evidence type="ECO:0000256" key="1">
    <source>
        <dbReference type="ARBA" id="ARBA00022598"/>
    </source>
</evidence>
<dbReference type="PANTHER" id="PTHR12835">
    <property type="entry name" value="BIOTIN PROTEIN LIGASE"/>
    <property type="match status" value="1"/>
</dbReference>
<comment type="caution">
    <text evidence="6">The sequence shown here is derived from an EMBL/GenBank/DDBJ whole genome shotgun (WGS) entry which is preliminary data.</text>
</comment>
<evidence type="ECO:0000256" key="3">
    <source>
        <dbReference type="ARBA" id="ARBA00024227"/>
    </source>
</evidence>
<reference evidence="6 7" key="1">
    <citation type="submission" date="2018-07" db="EMBL/GenBank/DDBJ databases">
        <title>a novel species of Sphingomonas isolated from the rhizosphere soil of Araceae plant.</title>
        <authorList>
            <person name="Zhiyong W."/>
            <person name="Qinglan Z."/>
            <person name="Zhiwei F."/>
            <person name="Ding X."/>
            <person name="Gejiao W."/>
            <person name="Shixue Z."/>
        </authorList>
    </citation>
    <scope>NUCLEOTIDE SEQUENCE [LARGE SCALE GENOMIC DNA]</scope>
    <source>
        <strain evidence="6 7">WZY 27</strain>
    </source>
</reference>
<dbReference type="OrthoDB" id="9807064at2"/>
<evidence type="ECO:0000259" key="5">
    <source>
        <dbReference type="PROSITE" id="PS51733"/>
    </source>
</evidence>
<evidence type="ECO:0000313" key="7">
    <source>
        <dbReference type="Proteomes" id="UP000253918"/>
    </source>
</evidence>
<dbReference type="InterPro" id="IPR045864">
    <property type="entry name" value="aa-tRNA-synth_II/BPL/LPL"/>
</dbReference>
<dbReference type="EMBL" id="QQNB01000002">
    <property type="protein sequence ID" value="RDE06080.1"/>
    <property type="molecule type" value="Genomic_DNA"/>
</dbReference>
<sequence>MLALAADGAPEGLWLRADRQTGGRGRLGRTWVSPSGNLYASTLVRVRPGDPPPATLAMVAAVALDEVVAPLVAGAAAPRPVHELEAGHAREVASVRIKWPNDVLVGDAKLSGILLERSGDAVVIGLGVNVAYHPEGLGRATTSLAQEGVAIAPPALLEALAPAFARWVEIWRGGLSALLARWLARAHPVGTPLSATLPDGDIRSGTFAGLNADGALLLRGADGATEVIHAADVFLV</sequence>
<dbReference type="AlphaFoldDB" id="A0A369VY77"/>
<dbReference type="CDD" id="cd16442">
    <property type="entry name" value="BPL"/>
    <property type="match status" value="1"/>
</dbReference>
<accession>A0A369VY77</accession>
<dbReference type="GO" id="GO:0005737">
    <property type="term" value="C:cytoplasm"/>
    <property type="evidence" value="ECO:0007669"/>
    <property type="project" value="TreeGrafter"/>
</dbReference>
<dbReference type="Pfam" id="PF03099">
    <property type="entry name" value="BPL_LplA_LipB"/>
    <property type="match status" value="1"/>
</dbReference>
<dbReference type="InterPro" id="IPR003142">
    <property type="entry name" value="BPL_C"/>
</dbReference>
<dbReference type="Gene3D" id="3.30.930.10">
    <property type="entry name" value="Bira Bifunctional Protein, Domain 2"/>
    <property type="match status" value="1"/>
</dbReference>
<feature type="domain" description="BPL/LPL catalytic" evidence="5">
    <location>
        <begin position="1"/>
        <end position="172"/>
    </location>
</feature>
<evidence type="ECO:0000256" key="4">
    <source>
        <dbReference type="ARBA" id="ARBA00047846"/>
    </source>
</evidence>
<gene>
    <name evidence="6" type="ORF">DVW87_08685</name>
</gene>
<proteinExistence type="predicted"/>
<dbReference type="PROSITE" id="PS51733">
    <property type="entry name" value="BPL_LPL_CATALYTIC"/>
    <property type="match status" value="1"/>
</dbReference>
<dbReference type="EC" id="6.3.4.15" evidence="3"/>
<dbReference type="GO" id="GO:0004077">
    <property type="term" value="F:biotin--[biotin carboxyl-carrier protein] ligase activity"/>
    <property type="evidence" value="ECO:0007669"/>
    <property type="project" value="UniProtKB-EC"/>
</dbReference>
<name>A0A369VY77_9SPHN</name>
<dbReference type="InterPro" id="IPR004143">
    <property type="entry name" value="BPL_LPL_catalytic"/>
</dbReference>
<evidence type="ECO:0000313" key="6">
    <source>
        <dbReference type="EMBL" id="RDE06080.1"/>
    </source>
</evidence>
<keyword evidence="2" id="KW-0092">Biotin</keyword>
<dbReference type="Pfam" id="PF02237">
    <property type="entry name" value="BPL_C"/>
    <property type="match status" value="1"/>
</dbReference>
<dbReference type="RefSeq" id="WP_114688149.1">
    <property type="nucleotide sequence ID" value="NZ_QQNB01000002.1"/>
</dbReference>